<dbReference type="NCBIfam" id="TIGR03182">
    <property type="entry name" value="PDH_E1_alph_y"/>
    <property type="match status" value="1"/>
</dbReference>
<dbReference type="InterPro" id="IPR029061">
    <property type="entry name" value="THDP-binding"/>
</dbReference>
<sequence>MFELGKYKLNLKQYVDSYEKMLLIRRFEEKCGQLYGMGLIGGFCHLYIGQEAVIAGIDLAKDKDDSTITSYRDHGHIIASGIDPKYVMAELTGRASGCSKGKGGSMHMFNSEGRFYGGHGIVGAQVPIGTGLAFAEKYNNTNKLCFTFLGDGAVNQGQVYEAFNMAALWKLPVVYVIENNEYSMGTSVVRSTAMTDLYRKGESFGIPGFQADGMNIESIYNAAMQAVQYVRSGNGPVIIEAKTYRYRGHSMSDPAKYRTKDEVEEKKNHDPVAAVRQITIDKSYASEEQLKEIENKVKKTIAEVAEFATTEALPSEDELFTDIFK</sequence>
<comment type="cofactor">
    <cofactor evidence="1 10">
        <name>thiamine diphosphate</name>
        <dbReference type="ChEBI" id="CHEBI:58937"/>
    </cofactor>
</comment>
<evidence type="ECO:0000256" key="2">
    <source>
        <dbReference type="ARBA" id="ARBA00011870"/>
    </source>
</evidence>
<evidence type="ECO:0000313" key="12">
    <source>
        <dbReference type="EMBL" id="MEA0970421.1"/>
    </source>
</evidence>
<dbReference type="InterPro" id="IPR050642">
    <property type="entry name" value="PDH_E1_Alpha_Subunit"/>
</dbReference>
<dbReference type="Pfam" id="PF00676">
    <property type="entry name" value="E1_dh"/>
    <property type="match status" value="1"/>
</dbReference>
<dbReference type="CDD" id="cd02000">
    <property type="entry name" value="TPP_E1_PDC_ADC_BCADC"/>
    <property type="match status" value="1"/>
</dbReference>
<evidence type="ECO:0000256" key="1">
    <source>
        <dbReference type="ARBA" id="ARBA00001964"/>
    </source>
</evidence>
<dbReference type="SUPFAM" id="SSF52518">
    <property type="entry name" value="Thiamin diphosphate-binding fold (THDP-binding)"/>
    <property type="match status" value="1"/>
</dbReference>
<evidence type="ECO:0000256" key="7">
    <source>
        <dbReference type="ARBA" id="ARBA00023317"/>
    </source>
</evidence>
<keyword evidence="7 10" id="KW-0670">Pyruvate</keyword>
<comment type="caution">
    <text evidence="12">The sequence shown here is derived from an EMBL/GenBank/DDBJ whole genome shotgun (WGS) entry which is preliminary data.</text>
</comment>
<keyword evidence="13" id="KW-1185">Reference proteome</keyword>
<proteinExistence type="predicted"/>
<protein>
    <recommendedName>
        <fullName evidence="4 10">Pyruvate dehydrogenase E1 component subunit alpha</fullName>
        <ecNumber evidence="3 10">1.2.4.1</ecNumber>
    </recommendedName>
</protein>
<keyword evidence="6 10" id="KW-0786">Thiamine pyrophosphate</keyword>
<evidence type="ECO:0000256" key="5">
    <source>
        <dbReference type="ARBA" id="ARBA00023002"/>
    </source>
</evidence>
<dbReference type="InterPro" id="IPR001017">
    <property type="entry name" value="DH_E1"/>
</dbReference>
<reference evidence="12 13" key="1">
    <citation type="submission" date="2023-03" db="EMBL/GenBank/DDBJ databases">
        <title>Host association and intracellularity evolved multiple times independently in the Rickettsiales.</title>
        <authorList>
            <person name="Castelli M."/>
            <person name="Nardi T."/>
            <person name="Gammuto L."/>
            <person name="Bellinzona G."/>
            <person name="Sabaneyeva E."/>
            <person name="Potekhin A."/>
            <person name="Serra V."/>
            <person name="Petroni G."/>
            <person name="Sassera D."/>
        </authorList>
    </citation>
    <scope>NUCLEOTIDE SEQUENCE [LARGE SCALE GENOMIC DNA]</scope>
    <source>
        <strain evidence="12 13">Sr 2-6</strain>
    </source>
</reference>
<comment type="subunit">
    <text evidence="2 10">Heterodimer of an alpha and a beta chain.</text>
</comment>
<comment type="catalytic activity">
    <reaction evidence="9 10">
        <text>N(6)-[(R)-lipoyl]-L-lysyl-[protein] + pyruvate + H(+) = N(6)-[(R)-S(8)-acetyldihydrolipoyl]-L-lysyl-[protein] + CO2</text>
        <dbReference type="Rhea" id="RHEA:19189"/>
        <dbReference type="Rhea" id="RHEA-COMP:10474"/>
        <dbReference type="Rhea" id="RHEA-COMP:10478"/>
        <dbReference type="ChEBI" id="CHEBI:15361"/>
        <dbReference type="ChEBI" id="CHEBI:15378"/>
        <dbReference type="ChEBI" id="CHEBI:16526"/>
        <dbReference type="ChEBI" id="CHEBI:83099"/>
        <dbReference type="ChEBI" id="CHEBI:83111"/>
        <dbReference type="EC" id="1.2.4.1"/>
    </reaction>
</comment>
<evidence type="ECO:0000256" key="3">
    <source>
        <dbReference type="ARBA" id="ARBA00012281"/>
    </source>
</evidence>
<comment type="function">
    <text evidence="8">The pyruvate dehydrogenase complex catalyzes the overall conversion of pyruvate to acetyl-CoA and CO(2). It contains multiple copies of three enzymatic components: pyruvate dehydrogenase (E1), dihydrolipoamide acetyltransferase (E2) and lipoamide dehydrogenase (E3).</text>
</comment>
<feature type="domain" description="Dehydrogenase E1 component" evidence="11">
    <location>
        <begin position="19"/>
        <end position="311"/>
    </location>
</feature>
<evidence type="ECO:0000256" key="4">
    <source>
        <dbReference type="ARBA" id="ARBA00014159"/>
    </source>
</evidence>
<evidence type="ECO:0000256" key="6">
    <source>
        <dbReference type="ARBA" id="ARBA00023052"/>
    </source>
</evidence>
<gene>
    <name evidence="10" type="primary">pdhA</name>
    <name evidence="12" type="ORF">Megvenef_00384</name>
</gene>
<evidence type="ECO:0000259" key="11">
    <source>
        <dbReference type="Pfam" id="PF00676"/>
    </source>
</evidence>
<evidence type="ECO:0000256" key="9">
    <source>
        <dbReference type="ARBA" id="ARBA00051231"/>
    </source>
</evidence>
<dbReference type="PANTHER" id="PTHR11516">
    <property type="entry name" value="PYRUVATE DEHYDROGENASE E1 COMPONENT, ALPHA SUBUNIT BACTERIAL AND ORGANELLAR"/>
    <property type="match status" value="1"/>
</dbReference>
<dbReference type="PANTHER" id="PTHR11516:SF60">
    <property type="entry name" value="PYRUVATE DEHYDROGENASE E1 COMPONENT SUBUNIT ALPHA"/>
    <property type="match status" value="1"/>
</dbReference>
<dbReference type="EC" id="1.2.4.1" evidence="3 10"/>
<dbReference type="RefSeq" id="WP_322776325.1">
    <property type="nucleotide sequence ID" value="NZ_JARJFB010000017.1"/>
</dbReference>
<dbReference type="Gene3D" id="3.40.50.970">
    <property type="match status" value="1"/>
</dbReference>
<name>A0ABU5NB99_9RICK</name>
<evidence type="ECO:0000313" key="13">
    <source>
        <dbReference type="Proteomes" id="UP001291687"/>
    </source>
</evidence>
<dbReference type="EMBL" id="JARJFB010000017">
    <property type="protein sequence ID" value="MEA0970421.1"/>
    <property type="molecule type" value="Genomic_DNA"/>
</dbReference>
<organism evidence="12 13">
    <name type="scientific">Candidatus Megaera venefica</name>
    <dbReference type="NCBI Taxonomy" id="2055910"/>
    <lineage>
        <taxon>Bacteria</taxon>
        <taxon>Pseudomonadati</taxon>
        <taxon>Pseudomonadota</taxon>
        <taxon>Alphaproteobacteria</taxon>
        <taxon>Rickettsiales</taxon>
        <taxon>Rickettsiaceae</taxon>
        <taxon>Candidatus Megaera</taxon>
    </lineage>
</organism>
<evidence type="ECO:0000256" key="8">
    <source>
        <dbReference type="ARBA" id="ARBA00025211"/>
    </source>
</evidence>
<dbReference type="InterPro" id="IPR017597">
    <property type="entry name" value="Pyrv_DH_E1_asu_subgrp-y"/>
</dbReference>
<accession>A0ABU5NB99</accession>
<evidence type="ECO:0000256" key="10">
    <source>
        <dbReference type="RuleBase" id="RU361139"/>
    </source>
</evidence>
<keyword evidence="5 10" id="KW-0560">Oxidoreductase</keyword>
<dbReference type="Proteomes" id="UP001291687">
    <property type="component" value="Unassembled WGS sequence"/>
</dbReference>